<protein>
    <recommendedName>
        <fullName evidence="5">HTH lysR-type domain-containing protein</fullName>
    </recommendedName>
</protein>
<dbReference type="PANTHER" id="PTHR30579:SF7">
    <property type="entry name" value="HTH-TYPE TRANSCRIPTIONAL REGULATOR LRHA-RELATED"/>
    <property type="match status" value="1"/>
</dbReference>
<evidence type="ECO:0000313" key="6">
    <source>
        <dbReference type="EMBL" id="AQQ67875.1"/>
    </source>
</evidence>
<keyword evidence="4" id="KW-0804">Transcription</keyword>
<dbReference type="InterPro" id="IPR036388">
    <property type="entry name" value="WH-like_DNA-bd_sf"/>
</dbReference>
<dbReference type="STRING" id="260552.Mag101_09630"/>
<dbReference type="InterPro" id="IPR050176">
    <property type="entry name" value="LTTR"/>
</dbReference>
<dbReference type="eggNOG" id="COG0583">
    <property type="taxonomic scope" value="Bacteria"/>
</dbReference>
<dbReference type="PANTHER" id="PTHR30579">
    <property type="entry name" value="TRANSCRIPTIONAL REGULATOR"/>
    <property type="match status" value="1"/>
</dbReference>
<dbReference type="Pfam" id="PF00126">
    <property type="entry name" value="HTH_1"/>
    <property type="match status" value="1"/>
</dbReference>
<dbReference type="GO" id="GO:0003700">
    <property type="term" value="F:DNA-binding transcription factor activity"/>
    <property type="evidence" value="ECO:0007669"/>
    <property type="project" value="InterPro"/>
</dbReference>
<dbReference type="PRINTS" id="PR00039">
    <property type="entry name" value="HTHLYSR"/>
</dbReference>
<dbReference type="Gene3D" id="1.10.10.10">
    <property type="entry name" value="Winged helix-like DNA-binding domain superfamily/Winged helix DNA-binding domain"/>
    <property type="match status" value="1"/>
</dbReference>
<dbReference type="FunFam" id="1.10.10.10:FF:000001">
    <property type="entry name" value="LysR family transcriptional regulator"/>
    <property type="match status" value="1"/>
</dbReference>
<evidence type="ECO:0000313" key="7">
    <source>
        <dbReference type="Proteomes" id="UP000188219"/>
    </source>
</evidence>
<proteinExistence type="inferred from homology"/>
<comment type="similarity">
    <text evidence="1">Belongs to the LysR transcriptional regulatory family.</text>
</comment>
<sequence length="289" mass="31851">MQTPHKNIPMEWLRTLVTVIDTGGFSQAGELLSRTQPAISRQIKELEERLGRQLLLRSGRTLNVTESGLRVYDQAKKILALNDELLLEFSGSSVTGKLHLGIPSEFASVLLPRIIGSFSQNYPDVSLEVTSDLSRNLLAKGKRDQFDLILALQEDSQTSDQNIVLKDDLVWVASPKFSAHLLKPLPLVLAPEGCMYRKRAEAVLQSADIPWRNVFTIPDLNGIQSALEAGLGITALTRSTVPESLRVLRPSKNLPKLGEIGIGLHFKSRRPSHAAARLAEHLQSGLMAN</sequence>
<dbReference type="InterPro" id="IPR000847">
    <property type="entry name" value="LysR_HTH_N"/>
</dbReference>
<evidence type="ECO:0000256" key="3">
    <source>
        <dbReference type="ARBA" id="ARBA00023125"/>
    </source>
</evidence>
<dbReference type="InterPro" id="IPR005119">
    <property type="entry name" value="LysR_subst-bd"/>
</dbReference>
<dbReference type="Pfam" id="PF03466">
    <property type="entry name" value="LysR_substrate"/>
    <property type="match status" value="1"/>
</dbReference>
<organism evidence="6 7">
    <name type="scientific">Microbulbifer agarilyticus</name>
    <dbReference type="NCBI Taxonomy" id="260552"/>
    <lineage>
        <taxon>Bacteria</taxon>
        <taxon>Pseudomonadati</taxon>
        <taxon>Pseudomonadota</taxon>
        <taxon>Gammaproteobacteria</taxon>
        <taxon>Cellvibrionales</taxon>
        <taxon>Microbulbiferaceae</taxon>
        <taxon>Microbulbifer</taxon>
    </lineage>
</organism>
<accession>A0A1Q2M559</accession>
<dbReference type="SUPFAM" id="SSF53850">
    <property type="entry name" value="Periplasmic binding protein-like II"/>
    <property type="match status" value="1"/>
</dbReference>
<dbReference type="OrthoDB" id="5723059at2"/>
<reference evidence="6" key="1">
    <citation type="submission" date="2017-02" db="EMBL/GenBank/DDBJ databases">
        <title>Genome of Microbulbifer agarilyticus GP101.</title>
        <authorList>
            <person name="Jung J."/>
            <person name="Bae S.S."/>
            <person name="Baek K."/>
        </authorList>
    </citation>
    <scope>NUCLEOTIDE SEQUENCE [LARGE SCALE GENOMIC DNA]</scope>
    <source>
        <strain evidence="6">GP101</strain>
    </source>
</reference>
<name>A0A1Q2M559_9GAMM</name>
<gene>
    <name evidence="6" type="ORF">Mag101_09630</name>
</gene>
<evidence type="ECO:0000259" key="5">
    <source>
        <dbReference type="PROSITE" id="PS50931"/>
    </source>
</evidence>
<keyword evidence="2" id="KW-0805">Transcription regulation</keyword>
<evidence type="ECO:0000256" key="1">
    <source>
        <dbReference type="ARBA" id="ARBA00009437"/>
    </source>
</evidence>
<evidence type="ECO:0000256" key="4">
    <source>
        <dbReference type="ARBA" id="ARBA00023163"/>
    </source>
</evidence>
<dbReference type="InterPro" id="IPR036390">
    <property type="entry name" value="WH_DNA-bd_sf"/>
</dbReference>
<dbReference type="GO" id="GO:0003677">
    <property type="term" value="F:DNA binding"/>
    <property type="evidence" value="ECO:0007669"/>
    <property type="project" value="UniProtKB-KW"/>
</dbReference>
<keyword evidence="7" id="KW-1185">Reference proteome</keyword>
<dbReference type="SUPFAM" id="SSF46785">
    <property type="entry name" value="Winged helix' DNA-binding domain"/>
    <property type="match status" value="1"/>
</dbReference>
<evidence type="ECO:0000256" key="2">
    <source>
        <dbReference type="ARBA" id="ARBA00023015"/>
    </source>
</evidence>
<dbReference type="EMBL" id="CP019650">
    <property type="protein sequence ID" value="AQQ67875.1"/>
    <property type="molecule type" value="Genomic_DNA"/>
</dbReference>
<keyword evidence="3" id="KW-0238">DNA-binding</keyword>
<dbReference type="Gene3D" id="3.40.190.10">
    <property type="entry name" value="Periplasmic binding protein-like II"/>
    <property type="match status" value="2"/>
</dbReference>
<feature type="domain" description="HTH lysR-type" evidence="5">
    <location>
        <begin position="8"/>
        <end position="65"/>
    </location>
</feature>
<dbReference type="KEGG" id="maga:Mag101_09630"/>
<dbReference type="Proteomes" id="UP000188219">
    <property type="component" value="Chromosome"/>
</dbReference>
<dbReference type="PROSITE" id="PS50931">
    <property type="entry name" value="HTH_LYSR"/>
    <property type="match status" value="1"/>
</dbReference>
<dbReference type="AlphaFoldDB" id="A0A1Q2M559"/>